<sequence>PIKTGFWQIAKAANVPIVLMYANPFTQQCGAFAKIIPSELQADLLEIQRLYQEKGLTVVIPQKG</sequence>
<dbReference type="Proteomes" id="UP001268610">
    <property type="component" value="Unassembled WGS sequence"/>
</dbReference>
<accession>A0AAJ2LNL5</accession>
<dbReference type="EMBL" id="JAVLSF010000203">
    <property type="protein sequence ID" value="MDR9777812.1"/>
    <property type="molecule type" value="Genomic_DNA"/>
</dbReference>
<organism evidence="1 2">
    <name type="scientific">Rhizobium hidalgonense</name>
    <dbReference type="NCBI Taxonomy" id="1538159"/>
    <lineage>
        <taxon>Bacteria</taxon>
        <taxon>Pseudomonadati</taxon>
        <taxon>Pseudomonadota</taxon>
        <taxon>Alphaproteobacteria</taxon>
        <taxon>Hyphomicrobiales</taxon>
        <taxon>Rhizobiaceae</taxon>
        <taxon>Rhizobium/Agrobacterium group</taxon>
        <taxon>Rhizobium</taxon>
    </lineage>
</organism>
<dbReference type="AlphaFoldDB" id="A0AAJ2LNL5"/>
<evidence type="ECO:0008006" key="3">
    <source>
        <dbReference type="Google" id="ProtNLM"/>
    </source>
</evidence>
<reference evidence="1" key="1">
    <citation type="submission" date="2023-04" db="EMBL/GenBank/DDBJ databases">
        <title>Genomic characterization of faba bean (Vicia faba) microsymbionts in Mexican soils.</title>
        <authorList>
            <person name="Rivera Orduna F.N."/>
            <person name="Guevara-Luna J."/>
            <person name="Yan J."/>
            <person name="Arroyo-Herrera I."/>
            <person name="Li Y."/>
            <person name="Vasquez-Murrieta M.S."/>
            <person name="Wang E.T."/>
        </authorList>
    </citation>
    <scope>NUCLEOTIDE SEQUENCE</scope>
    <source>
        <strain evidence="1">CH26</strain>
    </source>
</reference>
<protein>
    <recommendedName>
        <fullName evidence="3">Acyltransferase</fullName>
    </recommendedName>
</protein>
<comment type="caution">
    <text evidence="1">The sequence shown here is derived from an EMBL/GenBank/DDBJ whole genome shotgun (WGS) entry which is preliminary data.</text>
</comment>
<gene>
    <name evidence="1" type="ORF">RJJ65_35340</name>
</gene>
<evidence type="ECO:0000313" key="1">
    <source>
        <dbReference type="EMBL" id="MDR9777812.1"/>
    </source>
</evidence>
<feature type="non-terminal residue" evidence="1">
    <location>
        <position position="1"/>
    </location>
</feature>
<evidence type="ECO:0000313" key="2">
    <source>
        <dbReference type="Proteomes" id="UP001268610"/>
    </source>
</evidence>
<name>A0AAJ2LNL5_9HYPH</name>
<proteinExistence type="predicted"/>